<reference evidence="1" key="1">
    <citation type="submission" date="2020-05" db="EMBL/GenBank/DDBJ databases">
        <authorList>
            <person name="Chiriac C."/>
            <person name="Salcher M."/>
            <person name="Ghai R."/>
            <person name="Kavagutti S V."/>
        </authorList>
    </citation>
    <scope>NUCLEOTIDE SEQUENCE</scope>
</reference>
<evidence type="ECO:0000313" key="1">
    <source>
        <dbReference type="EMBL" id="CAB4179982.1"/>
    </source>
</evidence>
<organism evidence="1">
    <name type="scientific">uncultured Caudovirales phage</name>
    <dbReference type="NCBI Taxonomy" id="2100421"/>
    <lineage>
        <taxon>Viruses</taxon>
        <taxon>Duplodnaviria</taxon>
        <taxon>Heunggongvirae</taxon>
        <taxon>Uroviricota</taxon>
        <taxon>Caudoviricetes</taxon>
        <taxon>Peduoviridae</taxon>
        <taxon>Maltschvirus</taxon>
        <taxon>Maltschvirus maltsch</taxon>
    </lineage>
</organism>
<accession>A0A6J5Q919</accession>
<protein>
    <submittedName>
        <fullName evidence="1">Uncharacterized protein</fullName>
    </submittedName>
</protein>
<sequence length="371" mass="38829">MKPVHSQRLERWLGTERIEQLSRNFRGWYGPPVALLDVPGGVVVNGDGDFSGKFERGFYVNAADALHQAVKRAMRMRPRYGVLNAGFASISDALSEASAGKRQMAHGGMVSKVGLAPGSTGSCTDFWYPATNNPTAGATASTAAGAGQDATTAGAMIFTNPTGGDTTHLTGADFSCNTANHAIMLIDRLGASLRTASSSGNDTVTFTQSRYNSTTPGAADYAGGNFVYPVARGGALGAFAHNWTGQYTDQGGNTAQAFATTAGINACQQNRLDLPVNTWFWPLASGDTGVKALTQTACSVATVTGSCEFVLAHPIGIMTFPTANLFYPFDWLTNRDQAPRVMDSACLSMLGLPQPASAAITVGGLIYLTQG</sequence>
<name>A0A6J5Q919_9CAUD</name>
<dbReference type="EMBL" id="LR796994">
    <property type="protein sequence ID" value="CAB4179982.1"/>
    <property type="molecule type" value="Genomic_DNA"/>
</dbReference>
<proteinExistence type="predicted"/>
<gene>
    <name evidence="1" type="ORF">UFOVP1040_16</name>
</gene>